<proteinExistence type="predicted"/>
<evidence type="ECO:0000313" key="2">
    <source>
        <dbReference type="Proteomes" id="UP000078542"/>
    </source>
</evidence>
<protein>
    <submittedName>
        <fullName evidence="1">Uncharacterized protein</fullName>
    </submittedName>
</protein>
<name>A0A151ICQ8_9HYME</name>
<accession>A0A151ICQ8</accession>
<organism evidence="1 2">
    <name type="scientific">Cyphomyrmex costatus</name>
    <dbReference type="NCBI Taxonomy" id="456900"/>
    <lineage>
        <taxon>Eukaryota</taxon>
        <taxon>Metazoa</taxon>
        <taxon>Ecdysozoa</taxon>
        <taxon>Arthropoda</taxon>
        <taxon>Hexapoda</taxon>
        <taxon>Insecta</taxon>
        <taxon>Pterygota</taxon>
        <taxon>Neoptera</taxon>
        <taxon>Endopterygota</taxon>
        <taxon>Hymenoptera</taxon>
        <taxon>Apocrita</taxon>
        <taxon>Aculeata</taxon>
        <taxon>Formicoidea</taxon>
        <taxon>Formicidae</taxon>
        <taxon>Myrmicinae</taxon>
        <taxon>Cyphomyrmex</taxon>
    </lineage>
</organism>
<reference evidence="1 2" key="1">
    <citation type="submission" date="2016-03" db="EMBL/GenBank/DDBJ databases">
        <title>Cyphomyrmex costatus WGS genome.</title>
        <authorList>
            <person name="Nygaard S."/>
            <person name="Hu H."/>
            <person name="Boomsma J."/>
            <person name="Zhang G."/>
        </authorList>
    </citation>
    <scope>NUCLEOTIDE SEQUENCE [LARGE SCALE GENOMIC DNA]</scope>
    <source>
        <strain evidence="1">MS0001</strain>
        <tissue evidence="1">Whole body</tissue>
    </source>
</reference>
<dbReference type="EMBL" id="KQ978012">
    <property type="protein sequence ID" value="KYM98118.1"/>
    <property type="molecule type" value="Genomic_DNA"/>
</dbReference>
<dbReference type="Proteomes" id="UP000078542">
    <property type="component" value="Unassembled WGS sequence"/>
</dbReference>
<gene>
    <name evidence="1" type="ORF">ALC62_11184</name>
</gene>
<sequence length="147" mass="17207">MRLRDDIELKEIIEKEKLYLFQEKRLELREKAKEAIAKIQLENRKTYNRKRKQASKYRIGELVAIKKTQITPGRKFCSKFLGPYEIIKILRGDRYVVAKIGEHEGPRTTSTSADHLKRWLMSEYASDNDSDNDCHDDTVFIASEADA</sequence>
<evidence type="ECO:0000313" key="1">
    <source>
        <dbReference type="EMBL" id="KYM98118.1"/>
    </source>
</evidence>
<dbReference type="AlphaFoldDB" id="A0A151ICQ8"/>
<keyword evidence="2" id="KW-1185">Reference proteome</keyword>